<sequence length="60" mass="6295">MNQFRSSETAGPLARGVAIVSAVTASSVFNSKTVGVPCSATRSWQVDARVTYVCSLDEEG</sequence>
<accession>A0A182NLC7</accession>
<reference evidence="2" key="1">
    <citation type="submission" date="2013-03" db="EMBL/GenBank/DDBJ databases">
        <title>The Genome Sequence of Anopheles dirus WRAIR2.</title>
        <authorList>
            <consortium name="The Broad Institute Genomics Platform"/>
            <person name="Neafsey D.E."/>
            <person name="Walton C."/>
            <person name="Walker B."/>
            <person name="Young S.K."/>
            <person name="Zeng Q."/>
            <person name="Gargeya S."/>
            <person name="Fitzgerald M."/>
            <person name="Haas B."/>
            <person name="Abouelleil A."/>
            <person name="Allen A.W."/>
            <person name="Alvarado L."/>
            <person name="Arachchi H.M."/>
            <person name="Berlin A.M."/>
            <person name="Chapman S.B."/>
            <person name="Gainer-Dewar J."/>
            <person name="Goldberg J."/>
            <person name="Griggs A."/>
            <person name="Gujja S."/>
            <person name="Hansen M."/>
            <person name="Howarth C."/>
            <person name="Imamovic A."/>
            <person name="Ireland A."/>
            <person name="Larimer J."/>
            <person name="McCowan C."/>
            <person name="Murphy C."/>
            <person name="Pearson M."/>
            <person name="Poon T.W."/>
            <person name="Priest M."/>
            <person name="Roberts A."/>
            <person name="Saif S."/>
            <person name="Shea T."/>
            <person name="Sisk P."/>
            <person name="Sykes S."/>
            <person name="Wortman J."/>
            <person name="Nusbaum C."/>
            <person name="Birren B."/>
        </authorList>
    </citation>
    <scope>NUCLEOTIDE SEQUENCE [LARGE SCALE GENOMIC DNA]</scope>
    <source>
        <strain evidence="2">WRAIR2</strain>
    </source>
</reference>
<proteinExistence type="predicted"/>
<evidence type="ECO:0000313" key="1">
    <source>
        <dbReference type="EnsemblMetazoa" id="ADIR008458-PA"/>
    </source>
</evidence>
<dbReference type="AlphaFoldDB" id="A0A182NLC7"/>
<dbReference type="Proteomes" id="UP000075884">
    <property type="component" value="Unassembled WGS sequence"/>
</dbReference>
<dbReference type="VEuPathDB" id="VectorBase:ADIR008458"/>
<dbReference type="EnsemblMetazoa" id="ADIR008458-RA">
    <property type="protein sequence ID" value="ADIR008458-PA"/>
    <property type="gene ID" value="ADIR008458"/>
</dbReference>
<reference evidence="1" key="2">
    <citation type="submission" date="2020-05" db="UniProtKB">
        <authorList>
            <consortium name="EnsemblMetazoa"/>
        </authorList>
    </citation>
    <scope>IDENTIFICATION</scope>
    <source>
        <strain evidence="1">WRAIR2</strain>
    </source>
</reference>
<protein>
    <submittedName>
        <fullName evidence="1">Uncharacterized protein</fullName>
    </submittedName>
</protein>
<organism evidence="1 2">
    <name type="scientific">Anopheles dirus</name>
    <dbReference type="NCBI Taxonomy" id="7168"/>
    <lineage>
        <taxon>Eukaryota</taxon>
        <taxon>Metazoa</taxon>
        <taxon>Ecdysozoa</taxon>
        <taxon>Arthropoda</taxon>
        <taxon>Hexapoda</taxon>
        <taxon>Insecta</taxon>
        <taxon>Pterygota</taxon>
        <taxon>Neoptera</taxon>
        <taxon>Endopterygota</taxon>
        <taxon>Diptera</taxon>
        <taxon>Nematocera</taxon>
        <taxon>Culicoidea</taxon>
        <taxon>Culicidae</taxon>
        <taxon>Anophelinae</taxon>
        <taxon>Anopheles</taxon>
    </lineage>
</organism>
<keyword evidence="2" id="KW-1185">Reference proteome</keyword>
<name>A0A182NLC7_9DIPT</name>
<evidence type="ECO:0000313" key="2">
    <source>
        <dbReference type="Proteomes" id="UP000075884"/>
    </source>
</evidence>